<evidence type="ECO:0000313" key="4">
    <source>
        <dbReference type="Proteomes" id="UP000277007"/>
    </source>
</evidence>
<comment type="caution">
    <text evidence="3">The sequence shown here is derived from an EMBL/GenBank/DDBJ whole genome shotgun (WGS) entry which is preliminary data.</text>
</comment>
<dbReference type="Proteomes" id="UP000277007">
    <property type="component" value="Unassembled WGS sequence"/>
</dbReference>
<dbReference type="GO" id="GO:0007165">
    <property type="term" value="P:signal transduction"/>
    <property type="evidence" value="ECO:0007669"/>
    <property type="project" value="UniProtKB-KW"/>
</dbReference>
<keyword evidence="1" id="KW-0807">Transducer</keyword>
<dbReference type="GO" id="GO:0016020">
    <property type="term" value="C:membrane"/>
    <property type="evidence" value="ECO:0007669"/>
    <property type="project" value="InterPro"/>
</dbReference>
<evidence type="ECO:0000256" key="1">
    <source>
        <dbReference type="PROSITE-ProRule" id="PRU00284"/>
    </source>
</evidence>
<dbReference type="Gene3D" id="6.10.250.3200">
    <property type="match status" value="1"/>
</dbReference>
<organism evidence="3 4">
    <name type="scientific">Azospirillum griseum</name>
    <dbReference type="NCBI Taxonomy" id="2496639"/>
    <lineage>
        <taxon>Bacteria</taxon>
        <taxon>Pseudomonadati</taxon>
        <taxon>Pseudomonadota</taxon>
        <taxon>Alphaproteobacteria</taxon>
        <taxon>Rhodospirillales</taxon>
        <taxon>Azospirillaceae</taxon>
        <taxon>Azospirillum</taxon>
    </lineage>
</organism>
<keyword evidence="4" id="KW-1185">Reference proteome</keyword>
<dbReference type="RefSeq" id="WP_126616941.1">
    <property type="nucleotide sequence ID" value="NZ_JBHUCY010000009.1"/>
</dbReference>
<reference evidence="3 4" key="1">
    <citation type="submission" date="2018-12" db="EMBL/GenBank/DDBJ databases">
        <authorList>
            <person name="Yang Y."/>
        </authorList>
    </citation>
    <scope>NUCLEOTIDE SEQUENCE [LARGE SCALE GENOMIC DNA]</scope>
    <source>
        <strain evidence="3 4">L-25-5w-1</strain>
    </source>
</reference>
<evidence type="ECO:0000313" key="3">
    <source>
        <dbReference type="EMBL" id="RTR18598.1"/>
    </source>
</evidence>
<evidence type="ECO:0000259" key="2">
    <source>
        <dbReference type="PROSITE" id="PS50111"/>
    </source>
</evidence>
<gene>
    <name evidence="3" type="ORF">EJ903_15285</name>
</gene>
<dbReference type="EMBL" id="RXMA01000014">
    <property type="protein sequence ID" value="RTR18598.1"/>
    <property type="molecule type" value="Genomic_DNA"/>
</dbReference>
<dbReference type="PRINTS" id="PR00260">
    <property type="entry name" value="CHEMTRNSDUCR"/>
</dbReference>
<dbReference type="PROSITE" id="PS50111">
    <property type="entry name" value="CHEMOTAXIS_TRANSDUC_2"/>
    <property type="match status" value="1"/>
</dbReference>
<dbReference type="OrthoDB" id="9816265at2"/>
<dbReference type="AlphaFoldDB" id="A0A3S0K399"/>
<dbReference type="InterPro" id="IPR004089">
    <property type="entry name" value="MCPsignal_dom"/>
</dbReference>
<proteinExistence type="predicted"/>
<protein>
    <recommendedName>
        <fullName evidence="2">Methyl-accepting transducer domain-containing protein</fullName>
    </recommendedName>
</protein>
<dbReference type="GO" id="GO:0004888">
    <property type="term" value="F:transmembrane signaling receptor activity"/>
    <property type="evidence" value="ECO:0007669"/>
    <property type="project" value="InterPro"/>
</dbReference>
<feature type="domain" description="Methyl-accepting transducer" evidence="2">
    <location>
        <begin position="377"/>
        <end position="518"/>
    </location>
</feature>
<dbReference type="GO" id="GO:0006935">
    <property type="term" value="P:chemotaxis"/>
    <property type="evidence" value="ECO:0007669"/>
    <property type="project" value="InterPro"/>
</dbReference>
<sequence length="584" mass="61057">MVAIPSDTVATLRALSDTLARVAAPIEGAFAAVGGDLGDALAVVDGVGGDFQTLSAALDNPDGVSAVMTLTQARQDTMALATSAHAMLDLLAALDQGSAVLGQRLATLSTVIGEVTALAINAKVQAAQIRAANVDFSVFSTEIDRLHGLANSTTQQASERLTALRAAITTAHQTATRFQVDNARALDAIGAELNASLKDLSTRRTAARDATRAFAARVADIRARTAQCIVSLQTGDMTRQRLEHIRHALDLLGAMLSPGAGAGPGLDWLAALDDERKATLLSAVCDLQARQFTRTRLDFSSQIQGLQGHLQALARETDAIANDARRLFHAEGGSDRSFVGAVAADVDRAIALLANYRLADARIREQVVVVSDGFAAMARNVSAISSIDADMRIMALNTTFKCARLGDAGKALGVVAQELRACSRRTEEASRAIADAIGEATTRAATLNSQSARDHQTAAALTTGMTVSMAALKGLEQEQDRALSGLTARCVRAAALLQSGVNRLTLDSRLEASAAEITDALGRIVALVPDHAATDRVQDDVLRLLAGKYTMASERIVHDLFATSDSVAGGPSLEDAGGGEVDFF</sequence>
<accession>A0A3S0K399</accession>
<dbReference type="SUPFAM" id="SSF58104">
    <property type="entry name" value="Methyl-accepting chemotaxis protein (MCP) signaling domain"/>
    <property type="match status" value="1"/>
</dbReference>
<dbReference type="InterPro" id="IPR004090">
    <property type="entry name" value="Chemotax_Me-accpt_rcpt"/>
</dbReference>
<name>A0A3S0K399_9PROT</name>